<name>A0A1B6FYJ5_9HEMI</name>
<comment type="similarity">
    <text evidence="2">Belongs to the bZIP family. ATF subfamily.</text>
</comment>
<evidence type="ECO:0000256" key="4">
    <source>
        <dbReference type="ARBA" id="ARBA00023125"/>
    </source>
</evidence>
<keyword evidence="3" id="KW-0805">Transcription regulation</keyword>
<evidence type="ECO:0000256" key="7">
    <source>
        <dbReference type="SAM" id="MobiDB-lite"/>
    </source>
</evidence>
<dbReference type="GO" id="GO:0016020">
    <property type="term" value="C:membrane"/>
    <property type="evidence" value="ECO:0007669"/>
    <property type="project" value="UniProtKB-SubCell"/>
</dbReference>
<feature type="region of interest" description="Disordered" evidence="7">
    <location>
        <begin position="117"/>
        <end position="142"/>
    </location>
</feature>
<evidence type="ECO:0000313" key="8">
    <source>
        <dbReference type="EMBL" id="JAS55252.1"/>
    </source>
</evidence>
<dbReference type="GO" id="GO:0000978">
    <property type="term" value="F:RNA polymerase II cis-regulatory region sequence-specific DNA binding"/>
    <property type="evidence" value="ECO:0007669"/>
    <property type="project" value="TreeGrafter"/>
</dbReference>
<dbReference type="GO" id="GO:0000981">
    <property type="term" value="F:DNA-binding transcription factor activity, RNA polymerase II-specific"/>
    <property type="evidence" value="ECO:0007669"/>
    <property type="project" value="TreeGrafter"/>
</dbReference>
<comment type="subcellular location">
    <subcellularLocation>
        <location evidence="1">Membrane</location>
        <topology evidence="1">Single-pass membrane protein</topology>
    </subcellularLocation>
</comment>
<evidence type="ECO:0000256" key="6">
    <source>
        <dbReference type="ARBA" id="ARBA00023242"/>
    </source>
</evidence>
<dbReference type="GO" id="GO:0030968">
    <property type="term" value="P:endoplasmic reticulum unfolded protein response"/>
    <property type="evidence" value="ECO:0007669"/>
    <property type="project" value="TreeGrafter"/>
</dbReference>
<dbReference type="InterPro" id="IPR051882">
    <property type="entry name" value="ATF_bZIP_TF"/>
</dbReference>
<organism evidence="8">
    <name type="scientific">Cuerna arida</name>
    <dbReference type="NCBI Taxonomy" id="1464854"/>
    <lineage>
        <taxon>Eukaryota</taxon>
        <taxon>Metazoa</taxon>
        <taxon>Ecdysozoa</taxon>
        <taxon>Arthropoda</taxon>
        <taxon>Hexapoda</taxon>
        <taxon>Insecta</taxon>
        <taxon>Pterygota</taxon>
        <taxon>Neoptera</taxon>
        <taxon>Paraneoptera</taxon>
        <taxon>Hemiptera</taxon>
        <taxon>Auchenorrhyncha</taxon>
        <taxon>Membracoidea</taxon>
        <taxon>Cicadellidae</taxon>
        <taxon>Cicadellinae</taxon>
        <taxon>Proconiini</taxon>
        <taxon>Cuerna</taxon>
    </lineage>
</organism>
<evidence type="ECO:0000256" key="1">
    <source>
        <dbReference type="ARBA" id="ARBA00004167"/>
    </source>
</evidence>
<reference evidence="8" key="1">
    <citation type="submission" date="2015-11" db="EMBL/GenBank/DDBJ databases">
        <title>De novo transcriptome assembly of four potential Pierce s Disease insect vectors from Arizona vineyards.</title>
        <authorList>
            <person name="Tassone E.E."/>
        </authorList>
    </citation>
    <scope>NUCLEOTIDE SEQUENCE</scope>
</reference>
<protein>
    <submittedName>
        <fullName evidence="8">Uncharacterized protein</fullName>
    </submittedName>
</protein>
<keyword evidence="4" id="KW-0238">DNA-binding</keyword>
<dbReference type="GO" id="GO:0005634">
    <property type="term" value="C:nucleus"/>
    <property type="evidence" value="ECO:0007669"/>
    <property type="project" value="TreeGrafter"/>
</dbReference>
<dbReference type="PANTHER" id="PTHR46164">
    <property type="entry name" value="ATF6, ISOFORM C"/>
    <property type="match status" value="1"/>
</dbReference>
<keyword evidence="6" id="KW-0539">Nucleus</keyword>
<keyword evidence="5" id="KW-0804">Transcription</keyword>
<dbReference type="EMBL" id="GECZ01014517">
    <property type="protein sequence ID" value="JAS55252.1"/>
    <property type="molecule type" value="Transcribed_RNA"/>
</dbReference>
<accession>A0A1B6FYJ5</accession>
<evidence type="ECO:0000256" key="5">
    <source>
        <dbReference type="ARBA" id="ARBA00023163"/>
    </source>
</evidence>
<sequence>MVRHTSPSPVIPRRRKLKITRKEIQETHLMMPNAGLLEALHRRDDTFYVVSFSGDHLLVPALAHNNSLRPKMSLVLPALPFNTSSVDAATSSVTMMQIDCEVLDTRMVELNERDIPPHLRQTKPATSTSHHKNISTEEEPVRSSYRPYFLRNNFVDPYSHSPLQHGPRDRTPFS</sequence>
<proteinExistence type="inferred from homology"/>
<dbReference type="PANTHER" id="PTHR46164:SF3">
    <property type="entry name" value="ATF6, ISOFORM C"/>
    <property type="match status" value="1"/>
</dbReference>
<evidence type="ECO:0000256" key="3">
    <source>
        <dbReference type="ARBA" id="ARBA00023015"/>
    </source>
</evidence>
<dbReference type="AlphaFoldDB" id="A0A1B6FYJ5"/>
<gene>
    <name evidence="8" type="ORF">g.35232</name>
</gene>
<evidence type="ECO:0000256" key="2">
    <source>
        <dbReference type="ARBA" id="ARBA00009050"/>
    </source>
</evidence>